<dbReference type="GO" id="GO:0005829">
    <property type="term" value="C:cytosol"/>
    <property type="evidence" value="ECO:0007669"/>
    <property type="project" value="TreeGrafter"/>
</dbReference>
<keyword evidence="1" id="KW-0645">Protease</keyword>
<dbReference type="EMBL" id="UWJD01000001">
    <property type="protein sequence ID" value="VCT83537.1"/>
    <property type="molecule type" value="Genomic_DNA"/>
</dbReference>
<dbReference type="Proteomes" id="UP000431451">
    <property type="component" value="Unassembled WGS sequence"/>
</dbReference>
<dbReference type="GO" id="GO:0006508">
    <property type="term" value="P:proteolysis"/>
    <property type="evidence" value="ECO:0007669"/>
    <property type="project" value="UniProtKB-KW"/>
</dbReference>
<name>A0A650LR82_9CLOT</name>
<proteinExistence type="predicted"/>
<dbReference type="SUPFAM" id="SSF111283">
    <property type="entry name" value="Putative modulator of DNA gyrase, PmbA/TldD"/>
    <property type="match status" value="1"/>
</dbReference>
<accession>A0A650LR82</accession>
<keyword evidence="1" id="KW-0378">Hydrolase</keyword>
<dbReference type="PANTHER" id="PTHR43421:SF1">
    <property type="entry name" value="METALLOPROTEASE PMBA"/>
    <property type="match status" value="1"/>
</dbReference>
<dbReference type="EC" id="3.4.-.-" evidence="1"/>
<dbReference type="GO" id="GO:0008237">
    <property type="term" value="F:metallopeptidase activity"/>
    <property type="evidence" value="ECO:0007669"/>
    <property type="project" value="UniProtKB-KW"/>
</dbReference>
<dbReference type="Pfam" id="PF19289">
    <property type="entry name" value="PmbA_TldD_3rd"/>
    <property type="match status" value="1"/>
</dbReference>
<dbReference type="InterPro" id="IPR047657">
    <property type="entry name" value="PmbA"/>
</dbReference>
<protein>
    <submittedName>
        <fullName evidence="1">Metalloprotease PmbA</fullName>
        <ecNumber evidence="1">3.4.-.-</ecNumber>
    </submittedName>
</protein>
<dbReference type="AlphaFoldDB" id="A0A650LR82"/>
<dbReference type="RefSeq" id="WP_159115840.1">
    <property type="nucleotide sequence ID" value="NZ_CAMTCL010000044.1"/>
</dbReference>
<dbReference type="InterPro" id="IPR036059">
    <property type="entry name" value="TldD/PmbA_sf"/>
</dbReference>
<reference evidence="1 2" key="1">
    <citation type="submission" date="2018-06" db="EMBL/GenBank/DDBJ databases">
        <authorList>
            <consortium name="IHU Genomes"/>
        </authorList>
    </citation>
    <scope>NUCLEOTIDE SEQUENCE [LARGE SCALE GENOMIC DNA]</scope>
    <source>
        <strain evidence="1 2">NEC25</strain>
    </source>
</reference>
<evidence type="ECO:0000313" key="1">
    <source>
        <dbReference type="EMBL" id="VCT83537.1"/>
    </source>
</evidence>
<dbReference type="InterPro" id="IPR045569">
    <property type="entry name" value="Metalloprtase-TldD/E_C"/>
</dbReference>
<evidence type="ECO:0000313" key="2">
    <source>
        <dbReference type="Proteomes" id="UP000431451"/>
    </source>
</evidence>
<dbReference type="PANTHER" id="PTHR43421">
    <property type="entry name" value="METALLOPROTEASE PMBA"/>
    <property type="match status" value="1"/>
</dbReference>
<sequence length="424" mass="48533">MIDIILSVLKENNINEYIVSKTIEESIELYLIKKDLDMNRKKNITQYEVKLFKEFSEGDIRYKGDSRIKIYESMDKHEIEEVIKSASYASSFVKNKIYKLPKGYSGEKKIKESKLLNLSLEDIALKVKNALYKYDNFEKGFINSSEIFVTKIDKRIISSNGTDASYIRCSINGEFITQWIEKQDVEIYNSFNYDELLEEDLALKAKEAIIITGYRARSENAPKNGIYDVILVEDSVKEFFKYYSENALTEMVYQKYSNFNVNDKVQGRKIKGDKLNITLTSIVPFSNEGIELKDRVLIEDGVLKTFYGSYKFADYLGVEPVGDYKAVKIKGGKTSEDDMFEENNLKILRFSDFQMDTLTGDFSGEIRLALLKCGDKFIPLTGGSLSANIKDVQEKLSLSKELQEDGANEMPSQIKLKNVKIAGL</sequence>
<organism evidence="1 2">
    <name type="scientific">Clostridium neonatale</name>
    <dbReference type="NCBI Taxonomy" id="137838"/>
    <lineage>
        <taxon>Bacteria</taxon>
        <taxon>Bacillati</taxon>
        <taxon>Bacillota</taxon>
        <taxon>Clostridia</taxon>
        <taxon>Eubacteriales</taxon>
        <taxon>Clostridiaceae</taxon>
        <taxon>Clostridium</taxon>
    </lineage>
</organism>
<gene>
    <name evidence="1" type="primary">pmbA_2</name>
    <name evidence="1" type="ORF">CNEONATNEC25_01134</name>
</gene>
<keyword evidence="1" id="KW-0482">Metalloprotease</keyword>